<gene>
    <name evidence="1" type="ORF">V1525DRAFT_110932</name>
</gene>
<dbReference type="EMBL" id="MU971356">
    <property type="protein sequence ID" value="KAK9238483.1"/>
    <property type="molecule type" value="Genomic_DNA"/>
</dbReference>
<organism evidence="1 2">
    <name type="scientific">Lipomyces kononenkoae</name>
    <name type="common">Yeast</name>
    <dbReference type="NCBI Taxonomy" id="34357"/>
    <lineage>
        <taxon>Eukaryota</taxon>
        <taxon>Fungi</taxon>
        <taxon>Dikarya</taxon>
        <taxon>Ascomycota</taxon>
        <taxon>Saccharomycotina</taxon>
        <taxon>Lipomycetes</taxon>
        <taxon>Lipomycetales</taxon>
        <taxon>Lipomycetaceae</taxon>
        <taxon>Lipomyces</taxon>
    </lineage>
</organism>
<dbReference type="Proteomes" id="UP001433508">
    <property type="component" value="Unassembled WGS sequence"/>
</dbReference>
<accession>A0ACC3T3H9</accession>
<evidence type="ECO:0000313" key="1">
    <source>
        <dbReference type="EMBL" id="KAK9238483.1"/>
    </source>
</evidence>
<comment type="caution">
    <text evidence="1">The sequence shown here is derived from an EMBL/GenBank/DDBJ whole genome shotgun (WGS) entry which is preliminary data.</text>
</comment>
<reference evidence="2" key="1">
    <citation type="journal article" date="2024" name="Front. Bioeng. Biotechnol.">
        <title>Genome-scale model development and genomic sequencing of the oleaginous clade Lipomyces.</title>
        <authorList>
            <person name="Czajka J.J."/>
            <person name="Han Y."/>
            <person name="Kim J."/>
            <person name="Mondo S.J."/>
            <person name="Hofstad B.A."/>
            <person name="Robles A."/>
            <person name="Haridas S."/>
            <person name="Riley R."/>
            <person name="LaButti K."/>
            <person name="Pangilinan J."/>
            <person name="Andreopoulos W."/>
            <person name="Lipzen A."/>
            <person name="Yan J."/>
            <person name="Wang M."/>
            <person name="Ng V."/>
            <person name="Grigoriev I.V."/>
            <person name="Spatafora J.W."/>
            <person name="Magnuson J.K."/>
            <person name="Baker S.E."/>
            <person name="Pomraning K.R."/>
        </authorList>
    </citation>
    <scope>NUCLEOTIDE SEQUENCE [LARGE SCALE GENOMIC DNA]</scope>
    <source>
        <strain evidence="2">CBS 7786</strain>
    </source>
</reference>
<protein>
    <submittedName>
        <fullName evidence="1">Something about silencing, SAS, complex subunit 4-domain-containing protein</fullName>
    </submittedName>
</protein>
<keyword evidence="2" id="KW-1185">Reference proteome</keyword>
<name>A0ACC3T3H9_LIPKO</name>
<sequence length="387" mass="44772">MPSLDTIVTYLLGSSQSSLNSISSQHDKRRKERSTKIDKSSGHAKKTQAAVASEGVAFSTSPKEQDNKRQLRSERSRLRLGTNGATHAVESDEEDLLWFENLDDSVVDYDEELQISDEPLTRTKDPTLESRPQRLPFSSIVNPISARSKASLYDTPVNIRSRSDPLSDSVFVGLHKRREREERHYQNFERDKVMYNKLQMERQLDRLKGRDWVKAVVSMTPVTDPKCVQELITKRDKLIQELVKVLAKFESWKEREKKIKSLNGEDEELLSSMRSRLQERKKEVQGVHGMSSELGNGRRRAKRSHQIAETSTSITREVQRSKRTSRRLDSELPNPRPLYTTYTSNSNSKQILAFGYPLPRIRYRQFHIPLEWVENREKLRQSDDSSG</sequence>
<proteinExistence type="predicted"/>
<evidence type="ECO:0000313" key="2">
    <source>
        <dbReference type="Proteomes" id="UP001433508"/>
    </source>
</evidence>